<comment type="caution">
    <text evidence="9">The sequence shown here is derived from an EMBL/GenBank/DDBJ whole genome shotgun (WGS) entry which is preliminary data.</text>
</comment>
<evidence type="ECO:0000256" key="6">
    <source>
        <dbReference type="ARBA" id="ARBA00023014"/>
    </source>
</evidence>
<dbReference type="PIRSF" id="PIRSF037420">
    <property type="entry name" value="PQQ_syn_pqqE"/>
    <property type="match status" value="1"/>
</dbReference>
<proteinExistence type="predicted"/>
<dbReference type="Pfam" id="PF04055">
    <property type="entry name" value="Radical_SAM"/>
    <property type="match status" value="1"/>
</dbReference>
<dbReference type="InterPro" id="IPR006638">
    <property type="entry name" value="Elp3/MiaA/NifB-like_rSAM"/>
</dbReference>
<dbReference type="SFLD" id="SFLDG01386">
    <property type="entry name" value="main_SPASM_domain-containing"/>
    <property type="match status" value="1"/>
</dbReference>
<dbReference type="SFLD" id="SFLDG01067">
    <property type="entry name" value="SPASM/twitch_domain_containing"/>
    <property type="match status" value="1"/>
</dbReference>
<keyword evidence="5" id="KW-0408">Iron</keyword>
<dbReference type="SFLD" id="SFLDF00316">
    <property type="entry name" value="C-terminal_tyrosine_decarboxyl"/>
    <property type="match status" value="1"/>
</dbReference>
<dbReference type="PANTHER" id="PTHR11228">
    <property type="entry name" value="RADICAL SAM DOMAIN PROTEIN"/>
    <property type="match status" value="1"/>
</dbReference>
<keyword evidence="7" id="KW-0456">Lyase</keyword>
<evidence type="ECO:0000313" key="9">
    <source>
        <dbReference type="EMBL" id="MFD1250147.1"/>
    </source>
</evidence>
<keyword evidence="6" id="KW-0411">Iron-sulfur</keyword>
<dbReference type="InterPro" id="IPR058240">
    <property type="entry name" value="rSAM_sf"/>
</dbReference>
<reference evidence="10" key="1">
    <citation type="journal article" date="2019" name="Int. J. Syst. Evol. Microbiol.">
        <title>The Global Catalogue of Microorganisms (GCM) 10K type strain sequencing project: providing services to taxonomists for standard genome sequencing and annotation.</title>
        <authorList>
            <consortium name="The Broad Institute Genomics Platform"/>
            <consortium name="The Broad Institute Genome Sequencing Center for Infectious Disease"/>
            <person name="Wu L."/>
            <person name="Ma J."/>
        </authorList>
    </citation>
    <scope>NUCLEOTIDE SEQUENCE [LARGE SCALE GENOMIC DNA]</scope>
    <source>
        <strain evidence="10">CCUG 52478</strain>
    </source>
</reference>
<name>A0ABW3W5L2_9ACTN</name>
<evidence type="ECO:0000256" key="3">
    <source>
        <dbReference type="ARBA" id="ARBA00022691"/>
    </source>
</evidence>
<dbReference type="Pfam" id="PF13186">
    <property type="entry name" value="SPASM"/>
    <property type="match status" value="1"/>
</dbReference>
<evidence type="ECO:0000313" key="10">
    <source>
        <dbReference type="Proteomes" id="UP001597229"/>
    </source>
</evidence>
<dbReference type="InterPro" id="IPR013785">
    <property type="entry name" value="Aldolase_TIM"/>
</dbReference>
<dbReference type="PANTHER" id="PTHR11228:SF7">
    <property type="entry name" value="PQQA PEPTIDE CYCLASE"/>
    <property type="match status" value="1"/>
</dbReference>
<evidence type="ECO:0000256" key="2">
    <source>
        <dbReference type="ARBA" id="ARBA00022485"/>
    </source>
</evidence>
<keyword evidence="4" id="KW-0479">Metal-binding</keyword>
<comment type="cofactor">
    <cofactor evidence="1">
        <name>[4Fe-4S] cluster</name>
        <dbReference type="ChEBI" id="CHEBI:49883"/>
    </cofactor>
</comment>
<evidence type="ECO:0000256" key="4">
    <source>
        <dbReference type="ARBA" id="ARBA00022723"/>
    </source>
</evidence>
<protein>
    <submittedName>
        <fullName evidence="9">Mycofactocin radical SAM maturase</fullName>
    </submittedName>
</protein>
<dbReference type="InterPro" id="IPR023885">
    <property type="entry name" value="4Fe4S-binding_SPASM_dom"/>
</dbReference>
<evidence type="ECO:0000256" key="7">
    <source>
        <dbReference type="ARBA" id="ARBA00023239"/>
    </source>
</evidence>
<dbReference type="RefSeq" id="WP_367919457.1">
    <property type="nucleotide sequence ID" value="NZ_BAABAC010000023.1"/>
</dbReference>
<sequence length="416" mass="45509">MTALTERPTQRPETGSLVQQFEYGLDAPICLTWELTYACNLECAHCLSSSGRRDPRELTTEQCKAVIDELQRMQVFYVNIGGGEPTIRPDFWELVEYAVGHQVGVKFSTNGVRITPERARFLASTDYVDVQISLDGATAEVNDYVRGPGSYDTALRALQNLKDAGFRDAKISVVCTRENIGQLDEFKALADKYGATLRLTRLRPSGRGADVWDELHPLPEQQRELYDWLMAHTADGLTRGEQVLTGDSFFHLAAFGESLPGLNLCGAGRVVCLIDPIGDVYACPFAIHDEFLAGNLLADGGFQQVWQTSALFQELRSPQTGGACASCRFYDSCRGGCMAAKFFTGLPLDGPDPECVQGYGESALAQLGRDRVIPAASQDHSKATPTRNQPVMLQLLTRPPVSACAESPLAGFEPQI</sequence>
<dbReference type="EMBL" id="JBHTLX010000023">
    <property type="protein sequence ID" value="MFD1250147.1"/>
    <property type="molecule type" value="Genomic_DNA"/>
</dbReference>
<keyword evidence="2" id="KW-0004">4Fe-4S</keyword>
<dbReference type="NCBIfam" id="TIGR04085">
    <property type="entry name" value="rSAM_more_4Fe4S"/>
    <property type="match status" value="1"/>
</dbReference>
<dbReference type="Gene3D" id="3.20.20.70">
    <property type="entry name" value="Aldolase class I"/>
    <property type="match status" value="1"/>
</dbReference>
<gene>
    <name evidence="9" type="primary">mftC</name>
    <name evidence="9" type="ORF">ACFQ3F_20285</name>
</gene>
<evidence type="ECO:0000256" key="1">
    <source>
        <dbReference type="ARBA" id="ARBA00001966"/>
    </source>
</evidence>
<dbReference type="InterPro" id="IPR017200">
    <property type="entry name" value="PqqE-like"/>
</dbReference>
<evidence type="ECO:0000259" key="8">
    <source>
        <dbReference type="PROSITE" id="PS51918"/>
    </source>
</evidence>
<dbReference type="InterPro" id="IPR007197">
    <property type="entry name" value="rSAM"/>
</dbReference>
<dbReference type="SUPFAM" id="SSF102114">
    <property type="entry name" value="Radical SAM enzymes"/>
    <property type="match status" value="1"/>
</dbReference>
<organism evidence="9 10">
    <name type="scientific">Nocardioides ginsengisoli</name>
    <dbReference type="NCBI Taxonomy" id="363868"/>
    <lineage>
        <taxon>Bacteria</taxon>
        <taxon>Bacillati</taxon>
        <taxon>Actinomycetota</taxon>
        <taxon>Actinomycetes</taxon>
        <taxon>Propionibacteriales</taxon>
        <taxon>Nocardioidaceae</taxon>
        <taxon>Nocardioides</taxon>
    </lineage>
</organism>
<dbReference type="CDD" id="cd01335">
    <property type="entry name" value="Radical_SAM"/>
    <property type="match status" value="1"/>
</dbReference>
<dbReference type="SFLD" id="SFLDG01385">
    <property type="entry name" value="heme_carboxy_lyase_like"/>
    <property type="match status" value="1"/>
</dbReference>
<accession>A0ABW3W5L2</accession>
<keyword evidence="3" id="KW-0949">S-adenosyl-L-methionine</keyword>
<dbReference type="NCBIfam" id="TIGR03962">
    <property type="entry name" value="mycofact_rSAM"/>
    <property type="match status" value="1"/>
</dbReference>
<keyword evidence="10" id="KW-1185">Reference proteome</keyword>
<dbReference type="CDD" id="cd21123">
    <property type="entry name" value="SPASM_MftC-like"/>
    <property type="match status" value="1"/>
</dbReference>
<dbReference type="SFLD" id="SFLDS00029">
    <property type="entry name" value="Radical_SAM"/>
    <property type="match status" value="1"/>
</dbReference>
<dbReference type="PROSITE" id="PS51918">
    <property type="entry name" value="RADICAL_SAM"/>
    <property type="match status" value="1"/>
</dbReference>
<dbReference type="InterPro" id="IPR050377">
    <property type="entry name" value="Radical_SAM_PqqE_MftC-like"/>
</dbReference>
<evidence type="ECO:0000256" key="5">
    <source>
        <dbReference type="ARBA" id="ARBA00023004"/>
    </source>
</evidence>
<dbReference type="Proteomes" id="UP001597229">
    <property type="component" value="Unassembled WGS sequence"/>
</dbReference>
<dbReference type="InterPro" id="IPR023913">
    <property type="entry name" value="MftC"/>
</dbReference>
<feature type="domain" description="Radical SAM core" evidence="8">
    <location>
        <begin position="25"/>
        <end position="235"/>
    </location>
</feature>
<dbReference type="SMART" id="SM00729">
    <property type="entry name" value="Elp3"/>
    <property type="match status" value="1"/>
</dbReference>
<dbReference type="InterPro" id="IPR034480">
    <property type="entry name" value="Heme_synthase-like"/>
</dbReference>